<dbReference type="InterPro" id="IPR008145">
    <property type="entry name" value="GK/Ca_channel_bsu"/>
</dbReference>
<proteinExistence type="inferred from homology"/>
<evidence type="ECO:0000259" key="4">
    <source>
        <dbReference type="PROSITE" id="PS50052"/>
    </source>
</evidence>
<dbReference type="AlphaFoldDB" id="A0A1F5ZP36"/>
<dbReference type="GO" id="GO:0004385">
    <property type="term" value="F:GMP kinase activity"/>
    <property type="evidence" value="ECO:0007669"/>
    <property type="project" value="TreeGrafter"/>
</dbReference>
<evidence type="ECO:0000256" key="3">
    <source>
        <dbReference type="ARBA" id="ARBA00022777"/>
    </source>
</evidence>
<dbReference type="Gene3D" id="3.40.50.300">
    <property type="entry name" value="P-loop containing nucleotide triphosphate hydrolases"/>
    <property type="match status" value="1"/>
</dbReference>
<evidence type="ECO:0000313" key="5">
    <source>
        <dbReference type="EMBL" id="OGG14181.1"/>
    </source>
</evidence>
<comment type="caution">
    <text evidence="5">The sequence shown here is derived from an EMBL/GenBank/DDBJ whole genome shotgun (WGS) entry which is preliminary data.</text>
</comment>
<keyword evidence="2" id="KW-0808">Transferase</keyword>
<gene>
    <name evidence="5" type="ORF">A2875_05525</name>
</gene>
<dbReference type="SMART" id="SM00072">
    <property type="entry name" value="GuKc"/>
    <property type="match status" value="1"/>
</dbReference>
<name>A0A1F5ZP36_9BACT</name>
<dbReference type="PANTHER" id="PTHR23117:SF13">
    <property type="entry name" value="GUANYLATE KINASE"/>
    <property type="match status" value="1"/>
</dbReference>
<evidence type="ECO:0000256" key="2">
    <source>
        <dbReference type="ARBA" id="ARBA00022679"/>
    </source>
</evidence>
<accession>A0A1F5ZP36</accession>
<dbReference type="Pfam" id="PF00625">
    <property type="entry name" value="Guanylate_kin"/>
    <property type="match status" value="1"/>
</dbReference>
<reference evidence="5 6" key="1">
    <citation type="journal article" date="2016" name="Nat. Commun.">
        <title>Thousands of microbial genomes shed light on interconnected biogeochemical processes in an aquifer system.</title>
        <authorList>
            <person name="Anantharaman K."/>
            <person name="Brown C.T."/>
            <person name="Hug L.A."/>
            <person name="Sharon I."/>
            <person name="Castelle C.J."/>
            <person name="Probst A.J."/>
            <person name="Thomas B.C."/>
            <person name="Singh A."/>
            <person name="Wilkins M.J."/>
            <person name="Karaoz U."/>
            <person name="Brodie E.L."/>
            <person name="Williams K.H."/>
            <person name="Hubbard S.S."/>
            <person name="Banfield J.F."/>
        </authorList>
    </citation>
    <scope>NUCLEOTIDE SEQUENCE [LARGE SCALE GENOMIC DNA]</scope>
</reference>
<feature type="domain" description="Guanylate kinase-like" evidence="4">
    <location>
        <begin position="85"/>
        <end position="174"/>
    </location>
</feature>
<comment type="similarity">
    <text evidence="1">Belongs to the guanylate kinase family.</text>
</comment>
<organism evidence="5 6">
    <name type="scientific">Candidatus Gottesmanbacteria bacterium RIFCSPHIGHO2_01_FULL_46_14</name>
    <dbReference type="NCBI Taxonomy" id="1798380"/>
    <lineage>
        <taxon>Bacteria</taxon>
        <taxon>Candidatus Gottesmaniibacteriota</taxon>
    </lineage>
</organism>
<dbReference type="Proteomes" id="UP000177416">
    <property type="component" value="Unassembled WGS sequence"/>
</dbReference>
<sequence length="290" mass="32657">MIPKERRVQSTTWPFGGRYPEAEAWLNTGRGKLGSLWDLIIEQHELHPKTLKALGGYGEYSNAIDIDPLVWMKPDVMTRFMGKPKGLIAVMAPSAGGKDTILRQIKSTHPDLIDIVVTHTTKPPRTEDREGETYYFVDNTVFDTMVNEDKFAEHVPQFGRRYGTSRQAIQESIDAPQPITVWRGEPIGWNRLQYELKRIHPDVPYASCFILPEISATTLALWILNKRGAESPIARIEKAVMEVYAGGAMEICIVNPYQPDEGPTQATNALISVFTAIQRMQRTNYVSTPG</sequence>
<dbReference type="SUPFAM" id="SSF52540">
    <property type="entry name" value="P-loop containing nucleoside triphosphate hydrolases"/>
    <property type="match status" value="1"/>
</dbReference>
<dbReference type="PANTHER" id="PTHR23117">
    <property type="entry name" value="GUANYLATE KINASE-RELATED"/>
    <property type="match status" value="1"/>
</dbReference>
<dbReference type="InterPro" id="IPR008144">
    <property type="entry name" value="Guanylate_kin-like_dom"/>
</dbReference>
<dbReference type="PROSITE" id="PS50052">
    <property type="entry name" value="GUANYLATE_KINASE_2"/>
    <property type="match status" value="1"/>
</dbReference>
<dbReference type="InterPro" id="IPR027417">
    <property type="entry name" value="P-loop_NTPase"/>
</dbReference>
<evidence type="ECO:0000313" key="6">
    <source>
        <dbReference type="Proteomes" id="UP000177416"/>
    </source>
</evidence>
<dbReference type="GO" id="GO:0005829">
    <property type="term" value="C:cytosol"/>
    <property type="evidence" value="ECO:0007669"/>
    <property type="project" value="TreeGrafter"/>
</dbReference>
<dbReference type="EMBL" id="MFJJ01000025">
    <property type="protein sequence ID" value="OGG14181.1"/>
    <property type="molecule type" value="Genomic_DNA"/>
</dbReference>
<evidence type="ECO:0000256" key="1">
    <source>
        <dbReference type="ARBA" id="ARBA00005790"/>
    </source>
</evidence>
<keyword evidence="3" id="KW-0418">Kinase</keyword>
<protein>
    <recommendedName>
        <fullName evidence="4">Guanylate kinase-like domain-containing protein</fullName>
    </recommendedName>
</protein>